<evidence type="ECO:0000313" key="3">
    <source>
        <dbReference type="Proteomes" id="UP000198767"/>
    </source>
</evidence>
<keyword evidence="3" id="KW-1185">Reference proteome</keyword>
<proteinExistence type="predicted"/>
<dbReference type="RefSeq" id="WP_090217044.1">
    <property type="nucleotide sequence ID" value="NZ_FMWG01000003.1"/>
</dbReference>
<dbReference type="Gene3D" id="1.20.5.1700">
    <property type="match status" value="1"/>
</dbReference>
<feature type="coiled-coil region" evidence="1">
    <location>
        <begin position="45"/>
        <end position="247"/>
    </location>
</feature>
<dbReference type="STRING" id="1156985.SAMN04488118_10352"/>
<gene>
    <name evidence="2" type="ORF">SAMN04488118_10352</name>
</gene>
<evidence type="ECO:0000256" key="1">
    <source>
        <dbReference type="SAM" id="Coils"/>
    </source>
</evidence>
<keyword evidence="1" id="KW-0175">Coiled coil</keyword>
<protein>
    <submittedName>
        <fullName evidence="2">Uncharacterized protein</fullName>
    </submittedName>
</protein>
<dbReference type="OrthoDB" id="7871100at2"/>
<sequence length="303" mass="31809">MDTGQTETHEADAGLAQLEALQARITTALARIGSGVEGLENAAVAAAASAQNTELEQALDEEKMANAQLEERLKTLRGRLTAAESAAAPTPVSDPKKDEEIAALQAEVQLLRNEIGNAANSSAQEALTEEVKRLKIELEGARNGAASQKDQIVSLEGEIASLVRQLEELEQAEAEDTSAAVDLAALEAENTRLKSEAEALQHALAAAQSEVAAMPDLTALDAQLQSLRAINEQLVQSNAALRAANAEGVADTDLINKSMEAELEGQRAARATDKVEMEAVLARLEPLLTGASPVATAPQQEVV</sequence>
<organism evidence="2 3">
    <name type="scientific">Epibacterium ulvae</name>
    <dbReference type="NCBI Taxonomy" id="1156985"/>
    <lineage>
        <taxon>Bacteria</taxon>
        <taxon>Pseudomonadati</taxon>
        <taxon>Pseudomonadota</taxon>
        <taxon>Alphaproteobacteria</taxon>
        <taxon>Rhodobacterales</taxon>
        <taxon>Roseobacteraceae</taxon>
        <taxon>Epibacterium</taxon>
    </lineage>
</organism>
<accession>A0A1G5Q5W6</accession>
<dbReference type="Proteomes" id="UP000198767">
    <property type="component" value="Unassembled WGS sequence"/>
</dbReference>
<name>A0A1G5Q5W6_9RHOB</name>
<reference evidence="2 3" key="1">
    <citation type="submission" date="2016-10" db="EMBL/GenBank/DDBJ databases">
        <authorList>
            <person name="de Groot N.N."/>
        </authorList>
    </citation>
    <scope>NUCLEOTIDE SEQUENCE [LARGE SCALE GENOMIC DNA]</scope>
    <source>
        <strain evidence="2 3">U95</strain>
    </source>
</reference>
<dbReference type="EMBL" id="FMWG01000003">
    <property type="protein sequence ID" value="SCZ57264.1"/>
    <property type="molecule type" value="Genomic_DNA"/>
</dbReference>
<dbReference type="AlphaFoldDB" id="A0A1G5Q5W6"/>
<evidence type="ECO:0000313" key="2">
    <source>
        <dbReference type="EMBL" id="SCZ57264.1"/>
    </source>
</evidence>